<dbReference type="WBParaSite" id="TCNE_0000813901-mRNA-1">
    <property type="protein sequence ID" value="TCNE_0000813901-mRNA-1"/>
    <property type="gene ID" value="TCNE_0000813901"/>
</dbReference>
<protein>
    <submittedName>
        <fullName evidence="6">Deoxyribonuclease-2-alpha</fullName>
    </submittedName>
</protein>
<dbReference type="EMBL" id="UYWY01019834">
    <property type="protein sequence ID" value="VDM39460.1"/>
    <property type="molecule type" value="Genomic_DNA"/>
</dbReference>
<accession>A0A183UI19</accession>
<proteinExistence type="inferred from homology"/>
<dbReference type="GO" id="GO:0006309">
    <property type="term" value="P:apoptotic DNA fragmentation"/>
    <property type="evidence" value="ECO:0007669"/>
    <property type="project" value="TreeGrafter"/>
</dbReference>
<evidence type="ECO:0000256" key="2">
    <source>
        <dbReference type="ARBA" id="ARBA00022801"/>
    </source>
</evidence>
<keyword evidence="5" id="KW-1185">Reference proteome</keyword>
<feature type="signal peptide" evidence="3">
    <location>
        <begin position="1"/>
        <end position="17"/>
    </location>
</feature>
<dbReference type="AlphaFoldDB" id="A0A183UI19"/>
<evidence type="ECO:0000313" key="5">
    <source>
        <dbReference type="Proteomes" id="UP000050794"/>
    </source>
</evidence>
<dbReference type="PANTHER" id="PTHR10858:SF31">
    <property type="entry name" value="DEOXYRIBONUCLEASE-2"/>
    <property type="match status" value="1"/>
</dbReference>
<name>A0A183UI19_TOXCA</name>
<keyword evidence="2" id="KW-0378">Hydrolase</keyword>
<keyword evidence="3" id="KW-0732">Signal</keyword>
<dbReference type="PANTHER" id="PTHR10858">
    <property type="entry name" value="DEOXYRIBONUCLEASE II"/>
    <property type="match status" value="1"/>
</dbReference>
<sequence>MLSAVRALPFLIACVASFKCKDQNNKDVDWFAVYKMPLLKDSSVAGVNDGYAFYYIDERNKYFTPSQVPINENNQQKVFFFFQSIAYTLEQYYRSQQDSNVFHVMYNDEPAEMTSTARLFVNKMGSSGRRAASAQFGHTKGTLTRTLHGVAFFDRQSGIWLVHSIPKFPPPNAYQYPESATQYGQSILCITMKYSELSKLVVGSAIAVATFVVHTARTAYVFEAISGKYHRKSPFYHIADLVSAGGHHFKAFAKTKKFDKDLYDGLVAPQLSIPLTVETWRRGMEVPLECNAKFIVLDVQYVKVGRTKRFKSTKDHSKFAISSDREQPFVCIGDINRMVSVVIVVAMFRTIV</sequence>
<organism evidence="5 6">
    <name type="scientific">Toxocara canis</name>
    <name type="common">Canine roundworm</name>
    <dbReference type="NCBI Taxonomy" id="6265"/>
    <lineage>
        <taxon>Eukaryota</taxon>
        <taxon>Metazoa</taxon>
        <taxon>Ecdysozoa</taxon>
        <taxon>Nematoda</taxon>
        <taxon>Chromadorea</taxon>
        <taxon>Rhabditida</taxon>
        <taxon>Spirurina</taxon>
        <taxon>Ascaridomorpha</taxon>
        <taxon>Ascaridoidea</taxon>
        <taxon>Toxocaridae</taxon>
        <taxon>Toxocara</taxon>
    </lineage>
</organism>
<evidence type="ECO:0000313" key="4">
    <source>
        <dbReference type="EMBL" id="VDM39460.1"/>
    </source>
</evidence>
<feature type="chain" id="PRO_5044553197" evidence="3">
    <location>
        <begin position="18"/>
        <end position="352"/>
    </location>
</feature>
<dbReference type="InterPro" id="IPR004947">
    <property type="entry name" value="DNase_II"/>
</dbReference>
<evidence type="ECO:0000256" key="3">
    <source>
        <dbReference type="SAM" id="SignalP"/>
    </source>
</evidence>
<evidence type="ECO:0000313" key="6">
    <source>
        <dbReference type="WBParaSite" id="TCNE_0000813901-mRNA-1"/>
    </source>
</evidence>
<comment type="similarity">
    <text evidence="1">Belongs to the DNase II family.</text>
</comment>
<dbReference type="Proteomes" id="UP000050794">
    <property type="component" value="Unassembled WGS sequence"/>
</dbReference>
<reference evidence="6" key="1">
    <citation type="submission" date="2016-06" db="UniProtKB">
        <authorList>
            <consortium name="WormBaseParasite"/>
        </authorList>
    </citation>
    <scope>IDENTIFICATION</scope>
</reference>
<dbReference type="Pfam" id="PF03265">
    <property type="entry name" value="DNase_II"/>
    <property type="match status" value="1"/>
</dbReference>
<reference evidence="4 5" key="2">
    <citation type="submission" date="2018-11" db="EMBL/GenBank/DDBJ databases">
        <authorList>
            <consortium name="Pathogen Informatics"/>
        </authorList>
    </citation>
    <scope>NUCLEOTIDE SEQUENCE [LARGE SCALE GENOMIC DNA]</scope>
</reference>
<gene>
    <name evidence="4" type="ORF">TCNE_LOCUS8139</name>
</gene>
<evidence type="ECO:0000256" key="1">
    <source>
        <dbReference type="ARBA" id="ARBA00007527"/>
    </source>
</evidence>
<dbReference type="CDD" id="cd09120">
    <property type="entry name" value="PLDc_DNaseII_1"/>
    <property type="match status" value="1"/>
</dbReference>
<dbReference type="GO" id="GO:0004531">
    <property type="term" value="F:deoxyribonuclease II activity"/>
    <property type="evidence" value="ECO:0007669"/>
    <property type="project" value="InterPro"/>
</dbReference>